<comment type="caution">
    <text evidence="1">The sequence shown here is derived from an EMBL/GenBank/DDBJ whole genome shotgun (WGS) entry which is preliminary data.</text>
</comment>
<proteinExistence type="predicted"/>
<gene>
    <name evidence="1" type="ORF">JOF48_000312</name>
</gene>
<dbReference type="Proteomes" id="UP000711614">
    <property type="component" value="Unassembled WGS sequence"/>
</dbReference>
<organism evidence="1 2">
    <name type="scientific">Arthrobacter stackebrandtii</name>
    <dbReference type="NCBI Taxonomy" id="272161"/>
    <lineage>
        <taxon>Bacteria</taxon>
        <taxon>Bacillati</taxon>
        <taxon>Actinomycetota</taxon>
        <taxon>Actinomycetes</taxon>
        <taxon>Micrococcales</taxon>
        <taxon>Micrococcaceae</taxon>
        <taxon>Arthrobacter</taxon>
    </lineage>
</organism>
<dbReference type="RefSeq" id="WP_209676673.1">
    <property type="nucleotide sequence ID" value="NZ_JAGIOI010000001.1"/>
</dbReference>
<accession>A0ABS4YRT7</accession>
<evidence type="ECO:0000313" key="2">
    <source>
        <dbReference type="Proteomes" id="UP000711614"/>
    </source>
</evidence>
<evidence type="ECO:0008006" key="3">
    <source>
        <dbReference type="Google" id="ProtNLM"/>
    </source>
</evidence>
<sequence length="196" mass="20056">MRAANVAADARGGRRWMQRKALLSLGLLAGFGAVSTLASWTGEATATIHLSAATISLGVGESGASVGKEYVLPIDGANWYPGLSQAALVTVKNSGSTPVPYTISGSVVNRHTGQPFTWLRVTVTSGTTSEGTSCGGETLLENSSGQFPGASAPRELALAGEQTVCVQYVLPLETPGTVQGNVVDVKLMFTATVGVS</sequence>
<evidence type="ECO:0000313" key="1">
    <source>
        <dbReference type="EMBL" id="MBP2411513.1"/>
    </source>
</evidence>
<reference evidence="1 2" key="1">
    <citation type="submission" date="2021-03" db="EMBL/GenBank/DDBJ databases">
        <title>Sequencing the genomes of 1000 actinobacteria strains.</title>
        <authorList>
            <person name="Klenk H.-P."/>
        </authorList>
    </citation>
    <scope>NUCLEOTIDE SEQUENCE [LARGE SCALE GENOMIC DNA]</scope>
    <source>
        <strain evidence="1 2">DSM 16005</strain>
    </source>
</reference>
<protein>
    <recommendedName>
        <fullName evidence="3">SipW-cognate class signal peptide</fullName>
    </recommendedName>
</protein>
<name>A0ABS4YRT7_9MICC</name>
<keyword evidence="2" id="KW-1185">Reference proteome</keyword>
<dbReference type="EMBL" id="JAGIOI010000001">
    <property type="protein sequence ID" value="MBP2411513.1"/>
    <property type="molecule type" value="Genomic_DNA"/>
</dbReference>